<gene>
    <name evidence="4" type="ORF">G6F50_015654</name>
</gene>
<keyword evidence="2 3" id="KW-0663">Pyridoxal phosphate</keyword>
<evidence type="ECO:0008006" key="6">
    <source>
        <dbReference type="Google" id="ProtNLM"/>
    </source>
</evidence>
<dbReference type="Gene3D" id="3.40.640.10">
    <property type="entry name" value="Type I PLP-dependent aspartate aminotransferase-like (Major domain)"/>
    <property type="match status" value="1"/>
</dbReference>
<dbReference type="GO" id="GO:0016846">
    <property type="term" value="F:carbon-sulfur lyase activity"/>
    <property type="evidence" value="ECO:0007669"/>
    <property type="project" value="TreeGrafter"/>
</dbReference>
<evidence type="ECO:0000256" key="2">
    <source>
        <dbReference type="ARBA" id="ARBA00022898"/>
    </source>
</evidence>
<dbReference type="InterPro" id="IPR015424">
    <property type="entry name" value="PyrdxlP-dep_Trfase"/>
</dbReference>
<dbReference type="PANTHER" id="PTHR11808:SF80">
    <property type="entry name" value="CYSTATHIONINE GAMMA-LYASE"/>
    <property type="match status" value="1"/>
</dbReference>
<sequence length="163" mass="17208">MAAISATLFSLLQSGDEIVVDQIVYGTAFTLFTQGLSRFGIHAVFADFTRPETVAAAIGPKTRAIYFETTANPNLRLVDIAAVSAIARGKGLLTIVDNTFATPVLQRPLEHGADIVLHSATKYLGGHGDLLAGAVVGRKEHIDAIRLQGLRYFTDAGTAGATP</sequence>
<keyword evidence="5" id="KW-1185">Reference proteome</keyword>
<evidence type="ECO:0000313" key="4">
    <source>
        <dbReference type="EMBL" id="KAG1534101.1"/>
    </source>
</evidence>
<dbReference type="AlphaFoldDB" id="A0A9P6XXI9"/>
<dbReference type="Pfam" id="PF01053">
    <property type="entry name" value="Cys_Met_Meta_PP"/>
    <property type="match status" value="1"/>
</dbReference>
<dbReference type="InterPro" id="IPR000277">
    <property type="entry name" value="Cys/Met-Metab_PyrdxlP-dep_enz"/>
</dbReference>
<dbReference type="InterPro" id="IPR054542">
    <property type="entry name" value="Cys_met_metab_PP"/>
</dbReference>
<evidence type="ECO:0000256" key="1">
    <source>
        <dbReference type="ARBA" id="ARBA00001933"/>
    </source>
</evidence>
<comment type="caution">
    <text evidence="4">The sequence shown here is derived from an EMBL/GenBank/DDBJ whole genome shotgun (WGS) entry which is preliminary data.</text>
</comment>
<dbReference type="PANTHER" id="PTHR11808">
    <property type="entry name" value="TRANS-SULFURATION ENZYME FAMILY MEMBER"/>
    <property type="match status" value="1"/>
</dbReference>
<dbReference type="FunFam" id="3.40.640.10:FF:000046">
    <property type="entry name" value="Cystathionine gamma-lyase"/>
    <property type="match status" value="1"/>
</dbReference>
<proteinExistence type="inferred from homology"/>
<protein>
    <recommendedName>
        <fullName evidence="6">Methionine gamma-lyase</fullName>
    </recommendedName>
</protein>
<evidence type="ECO:0000313" key="5">
    <source>
        <dbReference type="Proteomes" id="UP000740926"/>
    </source>
</evidence>
<dbReference type="PROSITE" id="PS00868">
    <property type="entry name" value="CYS_MET_METAB_PP"/>
    <property type="match status" value="1"/>
</dbReference>
<dbReference type="Proteomes" id="UP000740926">
    <property type="component" value="Unassembled WGS sequence"/>
</dbReference>
<dbReference type="EMBL" id="JAANIU010008893">
    <property type="protein sequence ID" value="KAG1534101.1"/>
    <property type="molecule type" value="Genomic_DNA"/>
</dbReference>
<accession>A0A9P6XXI9</accession>
<name>A0A9P6XXI9_9FUNG</name>
<comment type="similarity">
    <text evidence="3">Belongs to the trans-sulfuration enzymes family.</text>
</comment>
<dbReference type="SUPFAM" id="SSF53383">
    <property type="entry name" value="PLP-dependent transferases"/>
    <property type="match status" value="1"/>
</dbReference>
<comment type="cofactor">
    <cofactor evidence="1 3">
        <name>pyridoxal 5'-phosphate</name>
        <dbReference type="ChEBI" id="CHEBI:597326"/>
    </cofactor>
</comment>
<reference evidence="4 5" key="1">
    <citation type="journal article" date="2020" name="Microb. Genom.">
        <title>Genetic diversity of clinical and environmental Mucorales isolates obtained from an investigation of mucormycosis cases among solid organ transplant recipients.</title>
        <authorList>
            <person name="Nguyen M.H."/>
            <person name="Kaul D."/>
            <person name="Muto C."/>
            <person name="Cheng S.J."/>
            <person name="Richter R.A."/>
            <person name="Bruno V.M."/>
            <person name="Liu G."/>
            <person name="Beyhan S."/>
            <person name="Sundermann A.J."/>
            <person name="Mounaud S."/>
            <person name="Pasculle A.W."/>
            <person name="Nierman W.C."/>
            <person name="Driscoll E."/>
            <person name="Cumbie R."/>
            <person name="Clancy C.J."/>
            <person name="Dupont C.L."/>
        </authorList>
    </citation>
    <scope>NUCLEOTIDE SEQUENCE [LARGE SCALE GENOMIC DNA]</scope>
    <source>
        <strain evidence="4 5">GL24</strain>
    </source>
</reference>
<dbReference type="GO" id="GO:0030170">
    <property type="term" value="F:pyridoxal phosphate binding"/>
    <property type="evidence" value="ECO:0007669"/>
    <property type="project" value="InterPro"/>
</dbReference>
<dbReference type="GO" id="GO:0019346">
    <property type="term" value="P:transsulfuration"/>
    <property type="evidence" value="ECO:0007669"/>
    <property type="project" value="InterPro"/>
</dbReference>
<evidence type="ECO:0000256" key="3">
    <source>
        <dbReference type="RuleBase" id="RU362118"/>
    </source>
</evidence>
<organism evidence="4 5">
    <name type="scientific">Rhizopus delemar</name>
    <dbReference type="NCBI Taxonomy" id="936053"/>
    <lineage>
        <taxon>Eukaryota</taxon>
        <taxon>Fungi</taxon>
        <taxon>Fungi incertae sedis</taxon>
        <taxon>Mucoromycota</taxon>
        <taxon>Mucoromycotina</taxon>
        <taxon>Mucoromycetes</taxon>
        <taxon>Mucorales</taxon>
        <taxon>Mucorineae</taxon>
        <taxon>Rhizopodaceae</taxon>
        <taxon>Rhizopus</taxon>
    </lineage>
</organism>
<dbReference type="InterPro" id="IPR015421">
    <property type="entry name" value="PyrdxlP-dep_Trfase_major"/>
</dbReference>
<dbReference type="GO" id="GO:0005737">
    <property type="term" value="C:cytoplasm"/>
    <property type="evidence" value="ECO:0007669"/>
    <property type="project" value="TreeGrafter"/>
</dbReference>